<reference evidence="2" key="2">
    <citation type="submission" date="2016-08" db="EMBL/GenBank/DDBJ databases">
        <authorList>
            <person name="Seilhamer J.J."/>
        </authorList>
    </citation>
    <scope>NUCLEOTIDE SEQUENCE</scope>
</reference>
<dbReference type="SUPFAM" id="SSF55608">
    <property type="entry name" value="Homing endonucleases"/>
    <property type="match status" value="2"/>
</dbReference>
<keyword evidence="2" id="KW-0934">Plastid</keyword>
<dbReference type="GO" id="GO:0004519">
    <property type="term" value="F:endonuclease activity"/>
    <property type="evidence" value="ECO:0007669"/>
    <property type="project" value="InterPro"/>
</dbReference>
<dbReference type="AlphaFoldDB" id="A0A1C9JB39"/>
<sequence length="249" mass="28977">MKILNPNWIVGFVDGNGHFGFSNNTFYFVVSQDHRSVNVLYAIKSFFKCGSVHKAGGCSPRSGGNMLEYRVSSKTHLENIIIPFFQKWCLQTSKKKSFELFVKNFNPSLNSVTNLNFSNCNNLNLDWLIGFIDAEGCFVCSIINRTIRPQFVIGLNEIDKNILDKIQQYLNCGVRFKRKNRVEIFQLSSNSSMYYFAKHVLLTKGFDDRLKTYKRIRARKWCKIILLMEQKKHKTIDGFNKIKKLYTSF</sequence>
<dbReference type="InterPro" id="IPR027434">
    <property type="entry name" value="Homing_endonucl"/>
</dbReference>
<feature type="domain" description="Homing endonuclease LAGLIDADG" evidence="1">
    <location>
        <begin position="9"/>
        <end position="103"/>
    </location>
</feature>
<name>A0A1C9JB39_9CHLO</name>
<dbReference type="Pfam" id="PF00961">
    <property type="entry name" value="LAGLIDADG_1"/>
    <property type="match status" value="2"/>
</dbReference>
<dbReference type="PANTHER" id="PTHR36181:SF2">
    <property type="entry name" value="INTRON-ENCODED ENDONUCLEASE AI3-RELATED"/>
    <property type="match status" value="1"/>
</dbReference>
<organism evidence="2">
    <name type="scientific">Halimeda discoidea</name>
    <dbReference type="NCBI Taxonomy" id="118222"/>
    <lineage>
        <taxon>Eukaryota</taxon>
        <taxon>Viridiplantae</taxon>
        <taxon>Chlorophyta</taxon>
        <taxon>core chlorophytes</taxon>
        <taxon>Ulvophyceae</taxon>
        <taxon>TCBD clade</taxon>
        <taxon>Bryopsidales</taxon>
        <taxon>Halimedineae</taxon>
        <taxon>Halimedaceae</taxon>
        <taxon>Halimedeae</taxon>
        <taxon>Halimeda</taxon>
    </lineage>
</organism>
<dbReference type="InterPro" id="IPR051289">
    <property type="entry name" value="LAGLIDADG_Endonuclease"/>
</dbReference>
<dbReference type="Gene3D" id="3.10.28.10">
    <property type="entry name" value="Homing endonucleases"/>
    <property type="match status" value="2"/>
</dbReference>
<protein>
    <recommendedName>
        <fullName evidence="1">Homing endonuclease LAGLIDADG domain-containing protein</fullName>
    </recommendedName>
</protein>
<feature type="domain" description="Homing endonuclease LAGLIDADG" evidence="1">
    <location>
        <begin position="128"/>
        <end position="224"/>
    </location>
</feature>
<evidence type="ECO:0000259" key="1">
    <source>
        <dbReference type="Pfam" id="PF00961"/>
    </source>
</evidence>
<gene>
    <name evidence="2" type="primary">orf249</name>
</gene>
<evidence type="ECO:0000313" key="2">
    <source>
        <dbReference type="EMBL" id="AOP19069.1"/>
    </source>
</evidence>
<dbReference type="GO" id="GO:0005739">
    <property type="term" value="C:mitochondrion"/>
    <property type="evidence" value="ECO:0007669"/>
    <property type="project" value="UniProtKB-ARBA"/>
</dbReference>
<dbReference type="EMBL" id="KX808496">
    <property type="protein sequence ID" value="AOP19069.1"/>
    <property type="molecule type" value="Genomic_DNA"/>
</dbReference>
<geneLocation type="chloroplast" evidence="2"/>
<reference evidence="2" key="1">
    <citation type="journal article" date="2016" name="Genome Biol. Evol.">
        <title>Evolutionary Dynamics of Chloroplast Genomes in Low Light: A Case Study of the Endolithic Green Alga Ostreobium quekettii.</title>
        <authorList>
            <person name="R Marcelino V."/>
            <person name="Cremen M.C."/>
            <person name="Jackson C.J."/>
            <person name="Larkum A.A."/>
            <person name="Verbruggen H."/>
        </authorList>
    </citation>
    <scope>NUCLEOTIDE SEQUENCE</scope>
</reference>
<keyword evidence="2" id="KW-0150">Chloroplast</keyword>
<proteinExistence type="predicted"/>
<accession>A0A1C9JB39</accession>
<dbReference type="InterPro" id="IPR004860">
    <property type="entry name" value="LAGLIDADG_dom"/>
</dbReference>
<dbReference type="PANTHER" id="PTHR36181">
    <property type="entry name" value="INTRON-ENCODED ENDONUCLEASE AI3-RELATED"/>
    <property type="match status" value="1"/>
</dbReference>